<evidence type="ECO:0000313" key="3">
    <source>
        <dbReference type="Proteomes" id="UP000592820"/>
    </source>
</evidence>
<dbReference type="InterPro" id="IPR021225">
    <property type="entry name" value="Tlde1_dom"/>
</dbReference>
<organism evidence="2 3">
    <name type="scientific">Paraburkholderia youngii</name>
    <dbReference type="NCBI Taxonomy" id="2782701"/>
    <lineage>
        <taxon>Bacteria</taxon>
        <taxon>Pseudomonadati</taxon>
        <taxon>Pseudomonadota</taxon>
        <taxon>Betaproteobacteria</taxon>
        <taxon>Burkholderiales</taxon>
        <taxon>Burkholderiaceae</taxon>
        <taxon>Paraburkholderia</taxon>
    </lineage>
</organism>
<gene>
    <name evidence="2" type="ORF">HDG41_000438</name>
</gene>
<dbReference type="Pfam" id="PF10908">
    <property type="entry name" value="Tlde1_dom"/>
    <property type="match status" value="1"/>
</dbReference>
<dbReference type="AlphaFoldDB" id="A0A7W8P322"/>
<dbReference type="Proteomes" id="UP000592820">
    <property type="component" value="Unassembled WGS sequence"/>
</dbReference>
<reference evidence="2 3" key="1">
    <citation type="submission" date="2020-08" db="EMBL/GenBank/DDBJ databases">
        <title>Genomic Encyclopedia of Type Strains, Phase IV (KMG-V): Genome sequencing to study the core and pangenomes of soil and plant-associated prokaryotes.</title>
        <authorList>
            <person name="Whitman W."/>
        </authorList>
    </citation>
    <scope>NUCLEOTIDE SEQUENCE [LARGE SCALE GENOMIC DNA]</scope>
    <source>
        <strain evidence="2 3">JPY162</strain>
    </source>
</reference>
<dbReference type="EMBL" id="JACHDE010000001">
    <property type="protein sequence ID" value="MBB5398402.1"/>
    <property type="molecule type" value="Genomic_DNA"/>
</dbReference>
<evidence type="ECO:0000259" key="1">
    <source>
        <dbReference type="Pfam" id="PF10908"/>
    </source>
</evidence>
<sequence length="159" mass="17963">MPVFCSFTLNKREMSSFDCPGFGKVEAYSGRGVGRDNPDAASMPMVGAIPRGTYYLVDRQSGGRLGWLRDLNNEHFGSTDRRKWFMLWNAQGGDSTLIHGVRRGNFRLHPEGPLRESDGCITVQSGDDFERLQRYIRSRKPDLTIPGSNMKAYGRVEVR</sequence>
<evidence type="ECO:0000313" key="2">
    <source>
        <dbReference type="EMBL" id="MBB5398402.1"/>
    </source>
</evidence>
<comment type="caution">
    <text evidence="2">The sequence shown here is derived from an EMBL/GenBank/DDBJ whole genome shotgun (WGS) entry which is preliminary data.</text>
</comment>
<name>A0A7W8P322_9BURK</name>
<accession>A0A7W8P322</accession>
<proteinExistence type="predicted"/>
<protein>
    <recommendedName>
        <fullName evidence="1">Tlde1 domain-containing protein</fullName>
    </recommendedName>
</protein>
<dbReference type="RefSeq" id="WP_184225160.1">
    <property type="nucleotide sequence ID" value="NZ_JACHDE010000001.1"/>
</dbReference>
<feature type="domain" description="Tlde1" evidence="1">
    <location>
        <begin position="24"/>
        <end position="142"/>
    </location>
</feature>